<comment type="caution">
    <text evidence="1">The sequence shown here is derived from an EMBL/GenBank/DDBJ whole genome shotgun (WGS) entry which is preliminary data.</text>
</comment>
<accession>A0ACC2HZ73</accession>
<name>A0ACC2HZ73_9PLEO</name>
<evidence type="ECO:0000313" key="2">
    <source>
        <dbReference type="Proteomes" id="UP001153331"/>
    </source>
</evidence>
<gene>
    <name evidence="1" type="ORF">OPT61_g8360</name>
</gene>
<sequence length="1179" mass="130588">MLQPALQKWQVSILDWTRVSAVDLSERKYLDVSATPPVRFQRQTKHSTAKDPVRPDSPNDAHCVMSTFSDDRIHSPAGQLMDVSRKKQPSQQPRQLLSCTKCRERKVKCDRTKPCSACCARGAPKECHFVAEGGDYAPIQQSYELRKLRAENLRLKERLRARRTSIEDEDSEQSAESHSGDRSRASSARKRVLRQKRFQGSEWSDSIYFGSPGLVNIITDFASVNLDPKNVQSLAHHMPRGPDMFTLKSSSPYPFATLFSATPEQCIPQLLDILPHQKELLEYLHAFEKRVHVSAFPYLPIELTKSEIERFLSDPERNARLCPDMLALIFAAIALGAQHSVWDKSGQQWKADVLDAEAQRGNVYVAASMQALRVSSFMHKPSLLAIEALMMIGPFLSNSGRFLDAWTLFGTTIRLAHAIGLHRHPKYLDPAPPTQSEFSIRQTLWWWMLHMDEQYSMTLGRPLGISGIGDCPPPHELTTDPQMLRLGEYINHFTILARQILSSDRLSNAKIDEFTDLLLGLLDTMPEALQFEESWLDGSKALPEWPLGAMAAAGVLTAFLFFYSRVPSLLVSWSLSQQAFNGSMLLLLDALETGNLSYGRKIEQAYVVFRELQDNGIHKLAGLAVEKLSWGLDQLRKNMGGSGTHHCRNHKSPASIAREEAKGLASVLHDTVMGNTGMLLPEEPGLQSYTPERFAPSTWSQTQAEQERASLKTPKQDQDLYSGGKSDTSGHMKLESSIHVIATSREMQCSAGPSQRSASGRDCSLLSQEPFQPRGCATGPASPASSAGPMLQNHQDDIVADYCHSGEKQQLHLQHPDPQRTSPSAGVVSERSLESGTDGSGDGGQSEQWARPASTAKHQRMSAAQLRHNSCPLLHQLATTPPLLRTNYSSPLANSVQSPGIHEHFEERTHWPARPTNSILASPEPGMIISPMSDQVHAASTLHQERARQQQMVYQYSLSTPVAVTGINAIPVTNVDQVMAEQWNRVVYSIRAMSCHLGGSAIVSQPPAVKKQPCMLPRAFAVIGMPLNTLGNRNTPPISAITAESSSLAIRSLARSQVYADEKVACGDGHRITGPRPRIYQSRSPRPAPRERGECARQSIVRATNMQLRLSTRPDGMSDPGLRELSSPRVRPRCRKDLAFDHVTRHQRDTQVPANPVDPDTIRAARVAVEHHDGSTGAP</sequence>
<organism evidence="1 2">
    <name type="scientific">Boeremia exigua</name>
    <dbReference type="NCBI Taxonomy" id="749465"/>
    <lineage>
        <taxon>Eukaryota</taxon>
        <taxon>Fungi</taxon>
        <taxon>Dikarya</taxon>
        <taxon>Ascomycota</taxon>
        <taxon>Pezizomycotina</taxon>
        <taxon>Dothideomycetes</taxon>
        <taxon>Pleosporomycetidae</taxon>
        <taxon>Pleosporales</taxon>
        <taxon>Pleosporineae</taxon>
        <taxon>Didymellaceae</taxon>
        <taxon>Boeremia</taxon>
    </lineage>
</organism>
<reference evidence="1" key="1">
    <citation type="submission" date="2022-11" db="EMBL/GenBank/DDBJ databases">
        <title>Genome Sequence of Boeremia exigua.</title>
        <authorList>
            <person name="Buettner E."/>
        </authorList>
    </citation>
    <scope>NUCLEOTIDE SEQUENCE</scope>
    <source>
        <strain evidence="1">CU02</strain>
    </source>
</reference>
<dbReference type="Proteomes" id="UP001153331">
    <property type="component" value="Unassembled WGS sequence"/>
</dbReference>
<dbReference type="EMBL" id="JAPHNI010000792">
    <property type="protein sequence ID" value="KAJ8108170.1"/>
    <property type="molecule type" value="Genomic_DNA"/>
</dbReference>
<protein>
    <submittedName>
        <fullName evidence="1">Uncharacterized protein</fullName>
    </submittedName>
</protein>
<keyword evidence="2" id="KW-1185">Reference proteome</keyword>
<evidence type="ECO:0000313" key="1">
    <source>
        <dbReference type="EMBL" id="KAJ8108170.1"/>
    </source>
</evidence>
<proteinExistence type="predicted"/>